<keyword evidence="1" id="KW-0472">Membrane</keyword>
<keyword evidence="1" id="KW-0812">Transmembrane</keyword>
<dbReference type="EMBL" id="FNZX01000006">
    <property type="protein sequence ID" value="SEK52435.1"/>
    <property type="molecule type" value="Genomic_DNA"/>
</dbReference>
<protein>
    <submittedName>
        <fullName evidence="2">Uncharacterized protein</fullName>
    </submittedName>
</protein>
<evidence type="ECO:0000256" key="1">
    <source>
        <dbReference type="SAM" id="Phobius"/>
    </source>
</evidence>
<keyword evidence="1" id="KW-1133">Transmembrane helix</keyword>
<evidence type="ECO:0000313" key="2">
    <source>
        <dbReference type="EMBL" id="SEK52435.1"/>
    </source>
</evidence>
<sequence>MKKENLFLAFNGVDDILITQCARYQSGKKIVKFNKRLSVAACICLILITTITATAAIRHFWGHGLSSYFNATDEQQQTLTEQGQAIVFSEEDDYTKYAITDNGITLTPVAIVADDNKINLTLKYSGVEINEGCEPNINVDDIYIQGYEGDSFGYGMGIRDDEFIFNIDGTDSIDSEMSLTGKTIHLELSDFSIVNSDFSENSLGGTWVFDLPIPEVSNALVIDLNNFIPEFNCEAASFKISPISAEIRYTITDDVKDSWFATPMDKPRVPYITSLTLDDGTVIDCRECDNLNSIDGDNNTAIFSLEFNNIIEPSTVKSIELEDINGNTASISLH</sequence>
<dbReference type="Gene3D" id="2.60.40.1630">
    <property type="entry name" value="bacillus anthracis domain"/>
    <property type="match status" value="1"/>
</dbReference>
<gene>
    <name evidence="2" type="ORF">SAMN02910377_01086</name>
</gene>
<reference evidence="3" key="1">
    <citation type="submission" date="2016-10" db="EMBL/GenBank/DDBJ databases">
        <authorList>
            <person name="Varghese N."/>
            <person name="Submissions S."/>
        </authorList>
    </citation>
    <scope>NUCLEOTIDE SEQUENCE [LARGE SCALE GENOMIC DNA]</scope>
    <source>
        <strain evidence="3">ACV-9</strain>
    </source>
</reference>
<evidence type="ECO:0000313" key="3">
    <source>
        <dbReference type="Proteomes" id="UP000182321"/>
    </source>
</evidence>
<dbReference type="AlphaFoldDB" id="A0A1H7HW35"/>
<accession>A0A1H7HW35</accession>
<proteinExistence type="predicted"/>
<organism evidence="2 3">
    <name type="scientific">Pseudobutyrivibrio ruminis</name>
    <dbReference type="NCBI Taxonomy" id="46206"/>
    <lineage>
        <taxon>Bacteria</taxon>
        <taxon>Bacillati</taxon>
        <taxon>Bacillota</taxon>
        <taxon>Clostridia</taxon>
        <taxon>Lachnospirales</taxon>
        <taxon>Lachnospiraceae</taxon>
        <taxon>Pseudobutyrivibrio</taxon>
    </lineage>
</organism>
<dbReference type="RefSeq" id="WP_074790046.1">
    <property type="nucleotide sequence ID" value="NZ_FNZX01000006.1"/>
</dbReference>
<feature type="transmembrane region" description="Helical" evidence="1">
    <location>
        <begin position="37"/>
        <end position="61"/>
    </location>
</feature>
<dbReference type="Proteomes" id="UP000182321">
    <property type="component" value="Unassembled WGS sequence"/>
</dbReference>
<keyword evidence="3" id="KW-1185">Reference proteome</keyword>
<name>A0A1H7HW35_9FIRM</name>